<evidence type="ECO:0000259" key="5">
    <source>
        <dbReference type="Pfam" id="PF13817"/>
    </source>
</evidence>
<dbReference type="Pfam" id="PF13007">
    <property type="entry name" value="LZ_Tnp_IS66"/>
    <property type="match status" value="1"/>
</dbReference>
<sequence length="515" mass="58026">MKIKPQTLPDDPAELKALVQSLQEEMKLLREQLHILISKRFGRSSEKYDPNQLGLFDEAELIGATAADDVEESATDKGGAASGHSRKKRGRKPFPDWLNRVEVIHELPESERRCGVDGSELVEIGREVSEQLDIVPAKVQVIRNIQIKYGCPHCKSGVKTAPAPRRPIPKLLGTAAMLAHVVVSKYADGLPLYRQGSILTRAGIDLPRNTLAHWMILAGREIQPLINLMRDQLLAYPIIQMDETPVQVLKEPQKIAQSKSYMWVQRGGPPDKPIILFHYDPTRSSKVPKDLLADYKGYLQTDAYAGYLDVAAQPDIIHLGCMSHARRKFDEAIKALGTNKNRKATRADEALTMVQQLYAIEKELRKDEADAETRFKVRQAKAKPVMAELRVWLEKNLPLTPPKSALGKAMAYLFTEWRKLIRYLDDGRLEIDNNACENAIRPFVIGRKGWLFSTSVKGVKASANLYSLIETAKANGLEPFAYFQHLFTKLPYAERVDDFDRLLPWNVDKADLSTS</sequence>
<keyword evidence="8" id="KW-1185">Reference proteome</keyword>
<name>A0LAX3_MAGMM</name>
<dbReference type="RefSeq" id="WP_011714224.1">
    <property type="nucleotide sequence ID" value="NC_008576.1"/>
</dbReference>
<evidence type="ECO:0000313" key="7">
    <source>
        <dbReference type="EMBL" id="ABK45146.1"/>
    </source>
</evidence>
<evidence type="ECO:0000259" key="2">
    <source>
        <dbReference type="Pfam" id="PF03050"/>
    </source>
</evidence>
<evidence type="ECO:0000259" key="4">
    <source>
        <dbReference type="Pfam" id="PF13007"/>
    </source>
</evidence>
<dbReference type="Pfam" id="PF13005">
    <property type="entry name" value="zf-IS66"/>
    <property type="match status" value="1"/>
</dbReference>
<feature type="domain" description="Transposase IS66 C-terminal" evidence="5">
    <location>
        <begin position="467"/>
        <end position="505"/>
    </location>
</feature>
<dbReference type="InterPro" id="IPR039552">
    <property type="entry name" value="IS66_C"/>
</dbReference>
<dbReference type="InterPro" id="IPR004291">
    <property type="entry name" value="Transposase_IS66_central"/>
</dbReference>
<accession>A0LAX3</accession>
<dbReference type="InterPro" id="IPR024463">
    <property type="entry name" value="Transposase_TnpC_homeodom"/>
</dbReference>
<reference evidence="6 8" key="3">
    <citation type="journal article" date="2012" name="Int. J. Syst. Evol. Microbiol.">
        <title>Magnetococcus marinus gen. nov., sp. nov., a marine, magnetotactic bacterium that represents a novel lineage (Magnetococcaceae fam. nov.; Magnetococcales ord. nov.) at the base of the Alphaproteobacteria.</title>
        <authorList>
            <person name="Bazylinski D.A."/>
            <person name="Williams T.J."/>
            <person name="Lefevre C.T."/>
            <person name="Berg R.J."/>
            <person name="Zhang C.L."/>
            <person name="Bowser S.S."/>
            <person name="Dean A.J."/>
            <person name="Beveridge T.J."/>
        </authorList>
    </citation>
    <scope>NUCLEOTIDE SEQUENCE [LARGE SCALE GENOMIC DNA]</scope>
    <source>
        <strain evidence="8">ATCC BAA-1437 / JCM 17883 / MC-1</strain>
        <strain evidence="6">MC-1</strain>
    </source>
</reference>
<proteinExistence type="predicted"/>
<reference evidence="6" key="1">
    <citation type="submission" date="2006-09" db="EMBL/GenBank/DDBJ databases">
        <title>Complete sequence of Magnetococcus sp. MC-1.</title>
        <authorList>
            <consortium name="US DOE Joint Genome Institute"/>
            <person name="Copeland A."/>
            <person name="Lucas S."/>
            <person name="Lapidus A."/>
            <person name="Barry K."/>
            <person name="Detter J.C."/>
            <person name="Glavina del Rio T."/>
            <person name="Hammon N."/>
            <person name="Israni S."/>
            <person name="Dalin E."/>
            <person name="Tice H."/>
            <person name="Pitluck S."/>
            <person name="Kiss H."/>
            <person name="Goodwin L.A."/>
            <person name="Brettin T."/>
            <person name="Bruce D."/>
            <person name="Han C."/>
            <person name="Tapia R."/>
            <person name="Gilna P."/>
            <person name="Schmutz J."/>
            <person name="Larimer F."/>
            <person name="Land M."/>
            <person name="Hauser L."/>
            <person name="Kyrpides N."/>
            <person name="Mikhailova N."/>
            <person name="Richardson P."/>
        </authorList>
    </citation>
    <scope>NUCLEOTIDE SEQUENCE [LARGE SCALE GENOMIC DNA]</scope>
    <source>
        <strain evidence="6">MC-1</strain>
    </source>
</reference>
<dbReference type="KEGG" id="mgm:Mmc1_2650"/>
<dbReference type="Proteomes" id="UP000002586">
    <property type="component" value="Chromosome"/>
</dbReference>
<dbReference type="HOGENOM" id="CLU_023034_0_2_5"/>
<dbReference type="PANTHER" id="PTHR33678:SF1">
    <property type="entry name" value="BLL1576 PROTEIN"/>
    <property type="match status" value="1"/>
</dbReference>
<dbReference type="eggNOG" id="COG3316">
    <property type="taxonomic scope" value="Bacteria"/>
</dbReference>
<dbReference type="OrthoDB" id="9800877at2"/>
<dbReference type="NCBIfam" id="NF033517">
    <property type="entry name" value="transpos_IS66"/>
    <property type="match status" value="1"/>
</dbReference>
<feature type="domain" description="Transposase TnpC homeodomain" evidence="4">
    <location>
        <begin position="29"/>
        <end position="103"/>
    </location>
</feature>
<organism evidence="6 8">
    <name type="scientific">Magnetococcus marinus (strain ATCC BAA-1437 / JCM 17883 / MC-1)</name>
    <dbReference type="NCBI Taxonomy" id="156889"/>
    <lineage>
        <taxon>Bacteria</taxon>
        <taxon>Pseudomonadati</taxon>
        <taxon>Pseudomonadota</taxon>
        <taxon>Magnetococcia</taxon>
        <taxon>Magnetococcales</taxon>
        <taxon>Magnetococcaceae</taxon>
        <taxon>Magnetococcus</taxon>
    </lineage>
</organism>
<dbReference type="Pfam" id="PF13817">
    <property type="entry name" value="DDE_Tnp_IS66_C"/>
    <property type="match status" value="1"/>
</dbReference>
<gene>
    <name evidence="6" type="ordered locus">Mmc1_2620</name>
    <name evidence="7" type="ordered locus">Mmc1_2650</name>
</gene>
<dbReference type="EMBL" id="CP000471">
    <property type="protein sequence ID" value="ABK45146.1"/>
    <property type="molecule type" value="Genomic_DNA"/>
</dbReference>
<dbReference type="PANTHER" id="PTHR33678">
    <property type="entry name" value="BLL1576 PROTEIN"/>
    <property type="match status" value="1"/>
</dbReference>
<feature type="domain" description="Transposase IS66 central" evidence="2">
    <location>
        <begin position="173"/>
        <end position="460"/>
    </location>
</feature>
<dbReference type="AlphaFoldDB" id="A0LAX3"/>
<dbReference type="KEGG" id="mgm:Mmc1_2620"/>
<evidence type="ECO:0000256" key="1">
    <source>
        <dbReference type="SAM" id="MobiDB-lite"/>
    </source>
</evidence>
<evidence type="ECO:0000313" key="6">
    <source>
        <dbReference type="EMBL" id="ABK45116.1"/>
    </source>
</evidence>
<evidence type="ECO:0000259" key="3">
    <source>
        <dbReference type="Pfam" id="PF13005"/>
    </source>
</evidence>
<evidence type="ECO:0000313" key="8">
    <source>
        <dbReference type="Proteomes" id="UP000002586"/>
    </source>
</evidence>
<dbReference type="EMBL" id="CP000471">
    <property type="protein sequence ID" value="ABK45116.1"/>
    <property type="molecule type" value="Genomic_DNA"/>
</dbReference>
<feature type="domain" description="Transposase IS66 zinc-finger binding" evidence="3">
    <location>
        <begin position="111"/>
        <end position="154"/>
    </location>
</feature>
<dbReference type="Pfam" id="PF03050">
    <property type="entry name" value="DDE_Tnp_IS66"/>
    <property type="match status" value="1"/>
</dbReference>
<feature type="region of interest" description="Disordered" evidence="1">
    <location>
        <begin position="69"/>
        <end position="92"/>
    </location>
</feature>
<reference evidence="8" key="2">
    <citation type="journal article" date="2009" name="Appl. Environ. Microbiol.">
        <title>Complete genome sequence of the chemolithoautotrophic marine magnetotactic coccus strain MC-1.</title>
        <authorList>
            <person name="Schubbe S."/>
            <person name="Williams T.J."/>
            <person name="Xie G."/>
            <person name="Kiss H.E."/>
            <person name="Brettin T.S."/>
            <person name="Martinez D."/>
            <person name="Ross C.A."/>
            <person name="Schuler D."/>
            <person name="Cox B.L."/>
            <person name="Nealson K.H."/>
            <person name="Bazylinski D.A."/>
        </authorList>
    </citation>
    <scope>NUCLEOTIDE SEQUENCE [LARGE SCALE GENOMIC DNA]</scope>
    <source>
        <strain evidence="8">ATCC BAA-1437 / JCM 17883 / MC-1</strain>
    </source>
</reference>
<dbReference type="STRING" id="156889.Mmc1_2620"/>
<dbReference type="InterPro" id="IPR052344">
    <property type="entry name" value="Transposase-related"/>
</dbReference>
<dbReference type="InterPro" id="IPR024474">
    <property type="entry name" value="Znf_dom_IS66"/>
</dbReference>
<protein>
    <submittedName>
        <fullName evidence="6">Transposase IS66</fullName>
    </submittedName>
</protein>